<organism evidence="3 4">
    <name type="scientific">Thermomonospora curvata (strain ATCC 19995 / DSM 43183 / JCM 3096 / KCTC 9072 / NBRC 15933 / NCIMB 10081 / Henssen B9)</name>
    <dbReference type="NCBI Taxonomy" id="471852"/>
    <lineage>
        <taxon>Bacteria</taxon>
        <taxon>Bacillati</taxon>
        <taxon>Actinomycetota</taxon>
        <taxon>Actinomycetes</taxon>
        <taxon>Streptosporangiales</taxon>
        <taxon>Thermomonosporaceae</taxon>
        <taxon>Thermomonospora</taxon>
    </lineage>
</organism>
<feature type="transmembrane region" description="Helical" evidence="2">
    <location>
        <begin position="41"/>
        <end position="64"/>
    </location>
</feature>
<dbReference type="KEGG" id="tcu:Tcur_3888"/>
<feature type="region of interest" description="Disordered" evidence="1">
    <location>
        <begin position="365"/>
        <end position="384"/>
    </location>
</feature>
<keyword evidence="4" id="KW-1185">Reference proteome</keyword>
<dbReference type="EMBL" id="CP001738">
    <property type="protein sequence ID" value="ACY99417.1"/>
    <property type="molecule type" value="Genomic_DNA"/>
</dbReference>
<evidence type="ECO:0000256" key="2">
    <source>
        <dbReference type="SAM" id="Phobius"/>
    </source>
</evidence>
<reference evidence="3 4" key="1">
    <citation type="journal article" date="2011" name="Stand. Genomic Sci.">
        <title>Complete genome sequence of Thermomonospora curvata type strain (B9).</title>
        <authorList>
            <person name="Chertkov O."/>
            <person name="Sikorski J."/>
            <person name="Nolan M."/>
            <person name="Lapidus A."/>
            <person name="Lucas S."/>
            <person name="Del Rio T.G."/>
            <person name="Tice H."/>
            <person name="Cheng J.F."/>
            <person name="Goodwin L."/>
            <person name="Pitluck S."/>
            <person name="Liolios K."/>
            <person name="Ivanova N."/>
            <person name="Mavromatis K."/>
            <person name="Mikhailova N."/>
            <person name="Ovchinnikova G."/>
            <person name="Pati A."/>
            <person name="Chen A."/>
            <person name="Palaniappan K."/>
            <person name="Djao O.D."/>
            <person name="Land M."/>
            <person name="Hauser L."/>
            <person name="Chang Y.J."/>
            <person name="Jeffries C.D."/>
            <person name="Brettin T."/>
            <person name="Han C."/>
            <person name="Detter J.C."/>
            <person name="Rohde M."/>
            <person name="Goker M."/>
            <person name="Woyke T."/>
            <person name="Bristow J."/>
            <person name="Eisen J.A."/>
            <person name="Markowitz V."/>
            <person name="Hugenholtz P."/>
            <person name="Klenk H.P."/>
            <person name="Kyrpides N.C."/>
        </authorList>
    </citation>
    <scope>NUCLEOTIDE SEQUENCE [LARGE SCALE GENOMIC DNA]</scope>
    <source>
        <strain evidence="4">ATCC 19995 / DSM 43183 / JCM 3096 / KCTC 9072 / NBRC 15933 / NCIMB 10081 / Henssen B9</strain>
    </source>
</reference>
<sequence>MLRLDARRIAPLVAVPSLALVGVVAAWRAMTPGVAGWDNALVALTASVRWTGPLAAMLAAWLAVREHRLGYLRDLSARSPATGPLLDMLLLTHTVLLSYGVTAVAVIGETALTQRPGPAHPLGLLAGALALVLHAVVGYLAGRLLPYLPTVAATGVVSGLWAGLRGPGSWAALLPPAAIGRLEPFTTLHAAVPAAQLLWTAGLVAALVTGYVWTLTRRRALVVALVCALAATALGTHRLVSRQEAVVPARVGHVCRQWPLTICVHPALAGALPALETALTPLAARLGATPGAFTRVVQRPDGEPTGIHGGVAFVHIPSLNPGFERQVVRQIQTALTDRRSCADPRNARGLAYRALVDVWLRGEEAPPAAPSSSPKPATGNLERASVAASVSAPAVERLTLAAQRFAGWDEARRRAWLAENYSAYRSCTLTLRHFR</sequence>
<keyword evidence="2" id="KW-1133">Transmembrane helix</keyword>
<feature type="transmembrane region" description="Helical" evidence="2">
    <location>
        <begin position="119"/>
        <end position="137"/>
    </location>
</feature>
<keyword evidence="2" id="KW-0812">Transmembrane</keyword>
<dbReference type="eggNOG" id="ENOG5033S27">
    <property type="taxonomic scope" value="Bacteria"/>
</dbReference>
<keyword evidence="2" id="KW-0472">Membrane</keyword>
<feature type="transmembrane region" description="Helical" evidence="2">
    <location>
        <begin position="220"/>
        <end position="240"/>
    </location>
</feature>
<proteinExistence type="predicted"/>
<dbReference type="AlphaFoldDB" id="D1ADZ1"/>
<dbReference type="HOGENOM" id="CLU_051499_0_0_11"/>
<feature type="transmembrane region" description="Helical" evidence="2">
    <location>
        <begin position="190"/>
        <end position="213"/>
    </location>
</feature>
<accession>D1ADZ1</accession>
<evidence type="ECO:0000313" key="4">
    <source>
        <dbReference type="Proteomes" id="UP000001918"/>
    </source>
</evidence>
<name>D1ADZ1_THECD</name>
<gene>
    <name evidence="3" type="ordered locus">Tcur_3888</name>
</gene>
<dbReference type="Proteomes" id="UP000001918">
    <property type="component" value="Chromosome"/>
</dbReference>
<feature type="transmembrane region" description="Helical" evidence="2">
    <location>
        <begin position="144"/>
        <end position="164"/>
    </location>
</feature>
<evidence type="ECO:0000313" key="3">
    <source>
        <dbReference type="EMBL" id="ACY99417.1"/>
    </source>
</evidence>
<feature type="transmembrane region" description="Helical" evidence="2">
    <location>
        <begin position="85"/>
        <end position="107"/>
    </location>
</feature>
<protein>
    <submittedName>
        <fullName evidence="3">Uncharacterized protein</fullName>
    </submittedName>
</protein>
<evidence type="ECO:0000256" key="1">
    <source>
        <dbReference type="SAM" id="MobiDB-lite"/>
    </source>
</evidence>